<keyword evidence="8 10" id="KW-0472">Membrane</keyword>
<keyword evidence="3 10" id="KW-0808">Transferase</keyword>
<dbReference type="InterPro" id="IPR030457">
    <property type="entry name" value="ELO_CS"/>
</dbReference>
<evidence type="ECO:0000313" key="12">
    <source>
        <dbReference type="EMBL" id="WAU52775.1"/>
    </source>
</evidence>
<feature type="transmembrane region" description="Helical" evidence="10">
    <location>
        <begin position="174"/>
        <end position="192"/>
    </location>
</feature>
<organism evidence="12">
    <name type="scientific">Artemia franciscana</name>
    <name type="common">Brine shrimp</name>
    <name type="synonym">Artemia sanfranciscana</name>
    <dbReference type="NCBI Taxonomy" id="6661"/>
    <lineage>
        <taxon>Eukaryota</taxon>
        <taxon>Metazoa</taxon>
        <taxon>Ecdysozoa</taxon>
        <taxon>Arthropoda</taxon>
        <taxon>Crustacea</taxon>
        <taxon>Branchiopoda</taxon>
        <taxon>Anostraca</taxon>
        <taxon>Artemiidae</taxon>
        <taxon>Artemia</taxon>
    </lineage>
</organism>
<dbReference type="GO" id="GO:0005789">
    <property type="term" value="C:endoplasmic reticulum membrane"/>
    <property type="evidence" value="ECO:0007669"/>
    <property type="project" value="TreeGrafter"/>
</dbReference>
<evidence type="ECO:0000256" key="3">
    <source>
        <dbReference type="ARBA" id="ARBA00022679"/>
    </source>
</evidence>
<keyword evidence="6 10" id="KW-1133">Transmembrane helix</keyword>
<evidence type="ECO:0000256" key="1">
    <source>
        <dbReference type="ARBA" id="ARBA00004141"/>
    </source>
</evidence>
<feature type="transmembrane region" description="Helical" evidence="10">
    <location>
        <begin position="204"/>
        <end position="228"/>
    </location>
</feature>
<dbReference type="GO" id="GO:0009922">
    <property type="term" value="F:fatty acid elongase activity"/>
    <property type="evidence" value="ECO:0007669"/>
    <property type="project" value="UniProtKB-EC"/>
</dbReference>
<evidence type="ECO:0000256" key="9">
    <source>
        <dbReference type="ARBA" id="ARBA00023160"/>
    </source>
</evidence>
<dbReference type="EMBL" id="JAVRJZ010000002">
    <property type="protein sequence ID" value="KAK2725685.1"/>
    <property type="molecule type" value="Genomic_DNA"/>
</dbReference>
<comment type="similarity">
    <text evidence="10">Belongs to the ELO family.</text>
</comment>
<keyword evidence="5 10" id="KW-0276">Fatty acid metabolism</keyword>
<evidence type="ECO:0000256" key="10">
    <source>
        <dbReference type="RuleBase" id="RU361115"/>
    </source>
</evidence>
<evidence type="ECO:0000313" key="11">
    <source>
        <dbReference type="EMBL" id="KAK2725683.1"/>
    </source>
</evidence>
<reference evidence="12" key="2">
    <citation type="submission" date="2022-05" db="EMBL/GenBank/DDBJ databases">
        <authorList>
            <person name="Ramos-Llorens M."/>
        </authorList>
    </citation>
    <scope>NUCLEOTIDE SEQUENCE</scope>
</reference>
<evidence type="ECO:0000256" key="2">
    <source>
        <dbReference type="ARBA" id="ARBA00022516"/>
    </source>
</evidence>
<keyword evidence="13" id="KW-1185">Reference proteome</keyword>
<dbReference type="PANTHER" id="PTHR11157:SF17">
    <property type="entry name" value="ELONGATION OF VERY LONG CHAIN FATTY ACIDS PROTEIN 6"/>
    <property type="match status" value="1"/>
</dbReference>
<keyword evidence="2 10" id="KW-0444">Lipid biosynthesis</keyword>
<dbReference type="Proteomes" id="UP001187531">
    <property type="component" value="Unassembled WGS sequence"/>
</dbReference>
<dbReference type="EMBL" id="JAVRJZ010000002">
    <property type="protein sequence ID" value="KAK2725686.1"/>
    <property type="molecule type" value="Genomic_DNA"/>
</dbReference>
<dbReference type="GO" id="GO:0034625">
    <property type="term" value="P:fatty acid elongation, monounsaturated fatty acid"/>
    <property type="evidence" value="ECO:0007669"/>
    <property type="project" value="TreeGrafter"/>
</dbReference>
<evidence type="ECO:0000256" key="7">
    <source>
        <dbReference type="ARBA" id="ARBA00023098"/>
    </source>
</evidence>
<protein>
    <recommendedName>
        <fullName evidence="10">Elongation of very long chain fatty acids protein</fullName>
        <ecNumber evidence="10">2.3.1.199</ecNumber>
    </recommendedName>
    <alternativeName>
        <fullName evidence="10">Very-long-chain 3-oxoacyl-CoA synthase</fullName>
    </alternativeName>
</protein>
<dbReference type="GO" id="GO:0019367">
    <property type="term" value="P:fatty acid elongation, saturated fatty acid"/>
    <property type="evidence" value="ECO:0007669"/>
    <property type="project" value="TreeGrafter"/>
</dbReference>
<dbReference type="InterPro" id="IPR002076">
    <property type="entry name" value="ELO_fam"/>
</dbReference>
<reference evidence="11" key="3">
    <citation type="submission" date="2023-07" db="EMBL/GenBank/DDBJ databases">
        <title>Chromosome-level genome assembly of Artemia franciscana.</title>
        <authorList>
            <person name="Jo E."/>
        </authorList>
    </citation>
    <scope>NUCLEOTIDE SEQUENCE</scope>
    <source>
        <tissue evidence="11">Whole body</tissue>
    </source>
</reference>
<dbReference type="GO" id="GO:0042761">
    <property type="term" value="P:very long-chain fatty acid biosynthetic process"/>
    <property type="evidence" value="ECO:0007669"/>
    <property type="project" value="TreeGrafter"/>
</dbReference>
<dbReference type="EMBL" id="ON416870">
    <property type="protein sequence ID" value="WAU52775.1"/>
    <property type="molecule type" value="mRNA"/>
</dbReference>
<gene>
    <name evidence="11" type="ORF">QYM36_000250</name>
</gene>
<feature type="transmembrane region" description="Helical" evidence="10">
    <location>
        <begin position="248"/>
        <end position="267"/>
    </location>
</feature>
<feature type="transmembrane region" description="Helical" evidence="10">
    <location>
        <begin position="73"/>
        <end position="92"/>
    </location>
</feature>
<comment type="subcellular location">
    <subcellularLocation>
        <location evidence="1">Membrane</location>
        <topology evidence="1">Multi-pass membrane protein</topology>
    </subcellularLocation>
</comment>
<proteinExistence type="evidence at transcript level"/>
<evidence type="ECO:0000256" key="6">
    <source>
        <dbReference type="ARBA" id="ARBA00022989"/>
    </source>
</evidence>
<comment type="catalytic activity">
    <reaction evidence="10">
        <text>a very-long-chain acyl-CoA + malonyl-CoA + H(+) = a very-long-chain 3-oxoacyl-CoA + CO2 + CoA</text>
        <dbReference type="Rhea" id="RHEA:32727"/>
        <dbReference type="ChEBI" id="CHEBI:15378"/>
        <dbReference type="ChEBI" id="CHEBI:16526"/>
        <dbReference type="ChEBI" id="CHEBI:57287"/>
        <dbReference type="ChEBI" id="CHEBI:57384"/>
        <dbReference type="ChEBI" id="CHEBI:90725"/>
        <dbReference type="ChEBI" id="CHEBI:90736"/>
        <dbReference type="EC" id="2.3.1.199"/>
    </reaction>
</comment>
<evidence type="ECO:0000313" key="13">
    <source>
        <dbReference type="Proteomes" id="UP001187531"/>
    </source>
</evidence>
<name>A0A9E9KUY7_ARTSF</name>
<evidence type="ECO:0000256" key="5">
    <source>
        <dbReference type="ARBA" id="ARBA00022832"/>
    </source>
</evidence>
<accession>A0A9E9KUY7</accession>
<evidence type="ECO:0000256" key="4">
    <source>
        <dbReference type="ARBA" id="ARBA00022692"/>
    </source>
</evidence>
<dbReference type="EC" id="2.3.1.199" evidence="10"/>
<feature type="transmembrane region" description="Helical" evidence="10">
    <location>
        <begin position="150"/>
        <end position="168"/>
    </location>
</feature>
<reference evidence="12" key="1">
    <citation type="journal article" date="2022" name="Aquaculture">
        <title>Can Artemia franciscana produce essential fatty acids? Unveiling the capacity of brine shrimp to biosynthesise long-chain polyunsaturated fatty acids.</title>
        <authorList>
            <person name="Ramos-Llorens M."/>
            <person name="Ribes-Navarro A."/>
            <person name="Navarro J.C."/>
            <person name="Hontoria F."/>
            <person name="Kabeya N."/>
            <person name="Monroig O."/>
        </authorList>
    </citation>
    <scope>NUCLEOTIDE SEQUENCE</scope>
</reference>
<evidence type="ECO:0000256" key="8">
    <source>
        <dbReference type="ARBA" id="ARBA00023136"/>
    </source>
</evidence>
<feature type="transmembrane region" description="Helical" evidence="10">
    <location>
        <begin position="122"/>
        <end position="143"/>
    </location>
</feature>
<keyword evidence="9 10" id="KW-0275">Fatty acid biosynthesis</keyword>
<dbReference type="GO" id="GO:0030148">
    <property type="term" value="P:sphingolipid biosynthetic process"/>
    <property type="evidence" value="ECO:0007669"/>
    <property type="project" value="TreeGrafter"/>
</dbReference>
<keyword evidence="7 10" id="KW-0443">Lipid metabolism</keyword>
<dbReference type="EMBL" id="JAVRJZ010000002">
    <property type="protein sequence ID" value="KAK2725683.1"/>
    <property type="molecule type" value="Genomic_DNA"/>
</dbReference>
<feature type="transmembrane region" description="Helical" evidence="10">
    <location>
        <begin position="39"/>
        <end position="61"/>
    </location>
</feature>
<sequence length="287" mass="34146">MSGNNSTMESMSFTLNHSFYFHFEKEFEHLDYRRWMVEHWTVCFYYVAAYMLIVFGGQQFMQNRPRFELRKALVTWNVILSVFSIIGTLRTLPEMIYVLRNFGLYHSVCIPSFIEHNRVSGFWTWAFVISKVPELVDTIFIVLRKQPLIFLHWYHHATVLVYSWYAFAEYTAPARWFVVMNFIVHAFMYTYYALRASGFRLPKFISMVITAAQLIQMVVGCSVNLWAYQLKEDGEQCHVSDQNIKLSLLMYFSYFILFSNFFYRAYFSKSKRDTQANGKGNDTKKVQ</sequence>
<dbReference type="GO" id="GO:0034626">
    <property type="term" value="P:fatty acid elongation, polyunsaturated fatty acid"/>
    <property type="evidence" value="ECO:0007669"/>
    <property type="project" value="TreeGrafter"/>
</dbReference>
<dbReference type="PANTHER" id="PTHR11157">
    <property type="entry name" value="FATTY ACID ACYL TRANSFERASE-RELATED"/>
    <property type="match status" value="1"/>
</dbReference>
<keyword evidence="4 10" id="KW-0812">Transmembrane</keyword>
<dbReference type="AlphaFoldDB" id="A0A9E9KUY7"/>
<dbReference type="Pfam" id="PF01151">
    <property type="entry name" value="ELO"/>
    <property type="match status" value="1"/>
</dbReference>
<dbReference type="PROSITE" id="PS01188">
    <property type="entry name" value="ELO"/>
    <property type="match status" value="1"/>
</dbReference>